<feature type="transmembrane region" description="Helical" evidence="1">
    <location>
        <begin position="20"/>
        <end position="40"/>
    </location>
</feature>
<keyword evidence="1" id="KW-0812">Transmembrane</keyword>
<dbReference type="EMBL" id="MOOV01000287">
    <property type="protein sequence ID" value="OUB84021.1"/>
    <property type="molecule type" value="Genomic_DNA"/>
</dbReference>
<keyword evidence="1" id="KW-1133">Transmembrane helix</keyword>
<protein>
    <submittedName>
        <fullName evidence="2">Uncharacterized protein</fullName>
    </submittedName>
</protein>
<proteinExistence type="predicted"/>
<sequence length="92" mass="10833">MKRGFICRKQLRIHCCKKNFFLCFILSPIGAIYIVMNRGALQKREFILYLLFAAINISLWLSLMIFDWSMWMVAGHYIIGAIVIVFSNINKR</sequence>
<reference evidence="2 3" key="1">
    <citation type="submission" date="2016-10" db="EMBL/GenBank/DDBJ databases">
        <title>Comparative genomics of Bacillus thuringiensis reveals a path to pathogens against multiple invertebrate hosts.</title>
        <authorList>
            <person name="Zheng J."/>
            <person name="Gao Q."/>
            <person name="Liu H."/>
            <person name="Peng D."/>
            <person name="Ruan L."/>
            <person name="Sun M."/>
        </authorList>
    </citation>
    <scope>NUCLEOTIDE SEQUENCE [LARGE SCALE GENOMIC DNA]</scope>
    <source>
        <strain evidence="2">T30001</strain>
    </source>
</reference>
<feature type="transmembrane region" description="Helical" evidence="1">
    <location>
        <begin position="70"/>
        <end position="89"/>
    </location>
</feature>
<evidence type="ECO:0000256" key="1">
    <source>
        <dbReference type="SAM" id="Phobius"/>
    </source>
</evidence>
<dbReference type="Proteomes" id="UP000195160">
    <property type="component" value="Unassembled WGS sequence"/>
</dbReference>
<keyword evidence="1" id="KW-0472">Membrane</keyword>
<dbReference type="AlphaFoldDB" id="A0A9X6MRZ2"/>
<organism evidence="2 3">
    <name type="scientific">Bacillus thuringiensis subsp. medellin</name>
    <dbReference type="NCBI Taxonomy" id="79672"/>
    <lineage>
        <taxon>Bacteria</taxon>
        <taxon>Bacillati</taxon>
        <taxon>Bacillota</taxon>
        <taxon>Bacilli</taxon>
        <taxon>Bacillales</taxon>
        <taxon>Bacillaceae</taxon>
        <taxon>Bacillus</taxon>
        <taxon>Bacillus cereus group</taxon>
    </lineage>
</organism>
<name>A0A9X6MRZ2_BACTV</name>
<evidence type="ECO:0000313" key="3">
    <source>
        <dbReference type="Proteomes" id="UP000195160"/>
    </source>
</evidence>
<gene>
    <name evidence="2" type="ORF">BK784_36530</name>
</gene>
<accession>A0A9X6MRZ2</accession>
<evidence type="ECO:0000313" key="2">
    <source>
        <dbReference type="EMBL" id="OUB84021.1"/>
    </source>
</evidence>
<comment type="caution">
    <text evidence="2">The sequence shown here is derived from an EMBL/GenBank/DDBJ whole genome shotgun (WGS) entry which is preliminary data.</text>
</comment>